<protein>
    <submittedName>
        <fullName evidence="2">Uncharacterized protein</fullName>
    </submittedName>
</protein>
<keyword evidence="1" id="KW-1185">Reference proteome</keyword>
<dbReference type="AlphaFoldDB" id="A0A915KH65"/>
<organism evidence="1 2">
    <name type="scientific">Romanomermis culicivorax</name>
    <name type="common">Nematode worm</name>
    <dbReference type="NCBI Taxonomy" id="13658"/>
    <lineage>
        <taxon>Eukaryota</taxon>
        <taxon>Metazoa</taxon>
        <taxon>Ecdysozoa</taxon>
        <taxon>Nematoda</taxon>
        <taxon>Enoplea</taxon>
        <taxon>Dorylaimia</taxon>
        <taxon>Mermithida</taxon>
        <taxon>Mermithoidea</taxon>
        <taxon>Mermithidae</taxon>
        <taxon>Romanomermis</taxon>
    </lineage>
</organism>
<accession>A0A915KH65</accession>
<name>A0A915KH65_ROMCU</name>
<sequence>MQGRLIQELSTKLDIVDHQPPKTPLATRSAHGQNVQLSADVDISVAHYHILAAFWIQKEH</sequence>
<dbReference type="Proteomes" id="UP000887565">
    <property type="component" value="Unplaced"/>
</dbReference>
<evidence type="ECO:0000313" key="1">
    <source>
        <dbReference type="Proteomes" id="UP000887565"/>
    </source>
</evidence>
<proteinExistence type="predicted"/>
<reference evidence="2" key="1">
    <citation type="submission" date="2022-11" db="UniProtKB">
        <authorList>
            <consortium name="WormBaseParasite"/>
        </authorList>
    </citation>
    <scope>IDENTIFICATION</scope>
</reference>
<dbReference type="WBParaSite" id="nRc.2.0.1.t38072-RA">
    <property type="protein sequence ID" value="nRc.2.0.1.t38072-RA"/>
    <property type="gene ID" value="nRc.2.0.1.g38072"/>
</dbReference>
<evidence type="ECO:0000313" key="2">
    <source>
        <dbReference type="WBParaSite" id="nRc.2.0.1.t38072-RA"/>
    </source>
</evidence>